<dbReference type="Pfam" id="PF00172">
    <property type="entry name" value="Zn_clus"/>
    <property type="match status" value="1"/>
</dbReference>
<dbReference type="InterPro" id="IPR001138">
    <property type="entry name" value="Zn2Cys6_DnaBD"/>
</dbReference>
<feature type="region of interest" description="Disordered" evidence="6">
    <location>
        <begin position="360"/>
        <end position="388"/>
    </location>
</feature>
<dbReference type="Gene3D" id="4.10.240.10">
    <property type="entry name" value="Zn(2)-C6 fungal-type DNA-binding domain"/>
    <property type="match status" value="1"/>
</dbReference>
<dbReference type="CDD" id="cd00067">
    <property type="entry name" value="GAL4"/>
    <property type="match status" value="1"/>
</dbReference>
<feature type="domain" description="Zn(2)-C6 fungal-type" evidence="7">
    <location>
        <begin position="33"/>
        <end position="63"/>
    </location>
</feature>
<dbReference type="InterPro" id="IPR036864">
    <property type="entry name" value="Zn2-C6_fun-type_DNA-bd_sf"/>
</dbReference>
<accession>A0A0F4Z044</accession>
<dbReference type="SUPFAM" id="SSF57701">
    <property type="entry name" value="Zn2/Cys6 DNA-binding domain"/>
    <property type="match status" value="1"/>
</dbReference>
<dbReference type="PANTHER" id="PTHR47540">
    <property type="entry name" value="THIAMINE REPRESSIBLE GENES REGULATORY PROTEIN THI5"/>
    <property type="match status" value="1"/>
</dbReference>
<dbReference type="PANTHER" id="PTHR47540:SF4">
    <property type="entry name" value="TRANSCRIPTION FACTOR RGLT"/>
    <property type="match status" value="1"/>
</dbReference>
<dbReference type="InterPro" id="IPR051711">
    <property type="entry name" value="Stress_Response_Reg"/>
</dbReference>
<evidence type="ECO:0000256" key="1">
    <source>
        <dbReference type="ARBA" id="ARBA00004123"/>
    </source>
</evidence>
<dbReference type="GO" id="GO:0008270">
    <property type="term" value="F:zinc ion binding"/>
    <property type="evidence" value="ECO:0007669"/>
    <property type="project" value="InterPro"/>
</dbReference>
<keyword evidence="5" id="KW-0539">Nucleus</keyword>
<dbReference type="Proteomes" id="UP000053958">
    <property type="component" value="Unassembled WGS sequence"/>
</dbReference>
<evidence type="ECO:0000313" key="9">
    <source>
        <dbReference type="Proteomes" id="UP000053958"/>
    </source>
</evidence>
<keyword evidence="2" id="KW-0805">Transcription regulation</keyword>
<proteinExistence type="predicted"/>
<dbReference type="PROSITE" id="PS50048">
    <property type="entry name" value="ZN2_CY6_FUNGAL_2"/>
    <property type="match status" value="1"/>
</dbReference>
<evidence type="ECO:0000256" key="4">
    <source>
        <dbReference type="ARBA" id="ARBA00023163"/>
    </source>
</evidence>
<keyword evidence="4" id="KW-0804">Transcription</keyword>
<dbReference type="EMBL" id="LASV01000101">
    <property type="protein sequence ID" value="KKA23466.1"/>
    <property type="molecule type" value="Genomic_DNA"/>
</dbReference>
<keyword evidence="9" id="KW-1185">Reference proteome</keyword>
<gene>
    <name evidence="8" type="ORF">T310_2532</name>
</gene>
<sequence>MAVAASSGAEFSVAMSLDANFPTADTVPKRHAACDECRKRKLKCSGEPTGCRRCLKQSLFCHYSIQKQMGRPPKKRMRENDSVSSMDPASSGAIADLDKEWSPSVIPSETFNICPPVYLNHPAISGTQNSNNQALQAGTFDHLQPISATATPWPDFSTTSAASSMLSMDTRLSDLPSELMTTMGSPDTPPCPCLSYLYLCLSTLSTLNSFPVTVHTLNSLYTAARTARTVIRCEVCPRSFATSCQNIMMLGTLLSVLADAWLRVSQADAQDLGKQTAPPAFEASITQDPEGAKARWKQWLRQVVRRAVIGGPVDPSIFAPSPLCDQTPDLLSLVTEMEERQRRWHAEGIGRFMFKKHTDCDKNPEKSCNESQPAKGNNPNENHREDDEKLDTGQQEMFCLKVVGMAKTAISRFGFEPHEYPEGVSLSL</sequence>
<feature type="compositionally biased region" description="Polar residues" evidence="6">
    <location>
        <begin position="369"/>
        <end position="380"/>
    </location>
</feature>
<dbReference type="PROSITE" id="PS00463">
    <property type="entry name" value="ZN2_CY6_FUNGAL_1"/>
    <property type="match status" value="1"/>
</dbReference>
<dbReference type="AlphaFoldDB" id="A0A0F4Z044"/>
<evidence type="ECO:0000256" key="2">
    <source>
        <dbReference type="ARBA" id="ARBA00023015"/>
    </source>
</evidence>
<dbReference type="GO" id="GO:0043565">
    <property type="term" value="F:sequence-specific DNA binding"/>
    <property type="evidence" value="ECO:0007669"/>
    <property type="project" value="TreeGrafter"/>
</dbReference>
<protein>
    <submittedName>
        <fullName evidence="8">C6 finger domain protein</fullName>
    </submittedName>
</protein>
<dbReference type="GO" id="GO:0005634">
    <property type="term" value="C:nucleus"/>
    <property type="evidence" value="ECO:0007669"/>
    <property type="project" value="UniProtKB-SubCell"/>
</dbReference>
<keyword evidence="3" id="KW-0238">DNA-binding</keyword>
<evidence type="ECO:0000259" key="7">
    <source>
        <dbReference type="PROSITE" id="PS50048"/>
    </source>
</evidence>
<dbReference type="RefSeq" id="XP_013330078.1">
    <property type="nucleotide sequence ID" value="XM_013474624.1"/>
</dbReference>
<dbReference type="GeneID" id="25314883"/>
<dbReference type="OrthoDB" id="10261408at2759"/>
<organism evidence="8 9">
    <name type="scientific">Rasamsonia emersonii (strain ATCC 16479 / CBS 393.64 / IMI 116815)</name>
    <dbReference type="NCBI Taxonomy" id="1408163"/>
    <lineage>
        <taxon>Eukaryota</taxon>
        <taxon>Fungi</taxon>
        <taxon>Dikarya</taxon>
        <taxon>Ascomycota</taxon>
        <taxon>Pezizomycotina</taxon>
        <taxon>Eurotiomycetes</taxon>
        <taxon>Eurotiomycetidae</taxon>
        <taxon>Eurotiales</taxon>
        <taxon>Trichocomaceae</taxon>
        <taxon>Rasamsonia</taxon>
    </lineage>
</organism>
<dbReference type="GO" id="GO:0045944">
    <property type="term" value="P:positive regulation of transcription by RNA polymerase II"/>
    <property type="evidence" value="ECO:0007669"/>
    <property type="project" value="TreeGrafter"/>
</dbReference>
<name>A0A0F4Z044_RASE3</name>
<dbReference type="STRING" id="1408163.A0A0F4Z044"/>
<feature type="region of interest" description="Disordered" evidence="6">
    <location>
        <begin position="70"/>
        <end position="93"/>
    </location>
</feature>
<reference evidence="8 9" key="1">
    <citation type="submission" date="2015-04" db="EMBL/GenBank/DDBJ databases">
        <authorList>
            <person name="Heijne W.H."/>
            <person name="Fedorova N.D."/>
            <person name="Nierman W.C."/>
            <person name="Vollebregt A.W."/>
            <person name="Zhao Z."/>
            <person name="Wu L."/>
            <person name="Kumar M."/>
            <person name="Stam H."/>
            <person name="van den Berg M.A."/>
            <person name="Pel H.J."/>
        </authorList>
    </citation>
    <scope>NUCLEOTIDE SEQUENCE [LARGE SCALE GENOMIC DNA]</scope>
    <source>
        <strain evidence="8 9">CBS 393.64</strain>
    </source>
</reference>
<evidence type="ECO:0000313" key="8">
    <source>
        <dbReference type="EMBL" id="KKA23466.1"/>
    </source>
</evidence>
<evidence type="ECO:0000256" key="3">
    <source>
        <dbReference type="ARBA" id="ARBA00023125"/>
    </source>
</evidence>
<evidence type="ECO:0000256" key="6">
    <source>
        <dbReference type="SAM" id="MobiDB-lite"/>
    </source>
</evidence>
<dbReference type="SMART" id="SM00066">
    <property type="entry name" value="GAL4"/>
    <property type="match status" value="1"/>
</dbReference>
<comment type="subcellular location">
    <subcellularLocation>
        <location evidence="1">Nucleus</location>
    </subcellularLocation>
</comment>
<evidence type="ECO:0000256" key="5">
    <source>
        <dbReference type="ARBA" id="ARBA00023242"/>
    </source>
</evidence>
<dbReference type="GO" id="GO:0000981">
    <property type="term" value="F:DNA-binding transcription factor activity, RNA polymerase II-specific"/>
    <property type="evidence" value="ECO:0007669"/>
    <property type="project" value="InterPro"/>
</dbReference>
<comment type="caution">
    <text evidence="8">The sequence shown here is derived from an EMBL/GenBank/DDBJ whole genome shotgun (WGS) entry which is preliminary data.</text>
</comment>